<dbReference type="Gene3D" id="1.10.101.10">
    <property type="entry name" value="PGBD-like superfamily/PGBD"/>
    <property type="match status" value="1"/>
</dbReference>
<proteinExistence type="predicted"/>
<feature type="region of interest" description="Disordered" evidence="1">
    <location>
        <begin position="1"/>
        <end position="20"/>
    </location>
</feature>
<dbReference type="Proteomes" id="UP000320314">
    <property type="component" value="Unassembled WGS sequence"/>
</dbReference>
<evidence type="ECO:0000259" key="2">
    <source>
        <dbReference type="Pfam" id="PF01471"/>
    </source>
</evidence>
<keyword evidence="4" id="KW-1185">Reference proteome</keyword>
<protein>
    <recommendedName>
        <fullName evidence="2">Peptidoglycan binding-like domain-containing protein</fullName>
    </recommendedName>
</protein>
<name>A0A506UHE6_9HYPH</name>
<feature type="region of interest" description="Disordered" evidence="1">
    <location>
        <begin position="185"/>
        <end position="230"/>
    </location>
</feature>
<sequence length="230" mass="24778">MTRKRGQPESRRRTKRRRRGPLAWLSRRAVRLVARYPAATAGTAAFLAIFALVAVNAVWYQPGAHPAPILAMRDRADEMPKVARKGEAGLTVDTLLAGIKGDDASTPSADGDRTGSIRAAGGSNDDGQHDLVREIQQALAARRFYFSAIDGRASQKTRAAIEAFQAATARPLTGEPSQDLLEQIRATHRNGSAVPMERPNDVALAGRKMPGKPRSAIASVPKPRAEPSED</sequence>
<dbReference type="RefSeq" id="WP_141165031.1">
    <property type="nucleotide sequence ID" value="NZ_VHLH01000001.1"/>
</dbReference>
<dbReference type="InterPro" id="IPR002477">
    <property type="entry name" value="Peptidoglycan-bd-like"/>
</dbReference>
<dbReference type="SUPFAM" id="SSF47090">
    <property type="entry name" value="PGBD-like"/>
    <property type="match status" value="1"/>
</dbReference>
<feature type="compositionally biased region" description="Basic and acidic residues" evidence="1">
    <location>
        <begin position="1"/>
        <end position="11"/>
    </location>
</feature>
<evidence type="ECO:0000256" key="1">
    <source>
        <dbReference type="SAM" id="MobiDB-lite"/>
    </source>
</evidence>
<dbReference type="InterPro" id="IPR036366">
    <property type="entry name" value="PGBDSf"/>
</dbReference>
<feature type="region of interest" description="Disordered" evidence="1">
    <location>
        <begin position="101"/>
        <end position="128"/>
    </location>
</feature>
<evidence type="ECO:0000313" key="3">
    <source>
        <dbReference type="EMBL" id="TPW32729.1"/>
    </source>
</evidence>
<dbReference type="OrthoDB" id="9816507at2"/>
<dbReference type="EMBL" id="VHLH01000001">
    <property type="protein sequence ID" value="TPW32729.1"/>
    <property type="molecule type" value="Genomic_DNA"/>
</dbReference>
<evidence type="ECO:0000313" key="4">
    <source>
        <dbReference type="Proteomes" id="UP000320314"/>
    </source>
</evidence>
<dbReference type="InterPro" id="IPR036365">
    <property type="entry name" value="PGBD-like_sf"/>
</dbReference>
<dbReference type="Pfam" id="PF01471">
    <property type="entry name" value="PG_binding_1"/>
    <property type="match status" value="1"/>
</dbReference>
<organism evidence="3 4">
    <name type="scientific">Pararhizobium mangrovi</name>
    <dbReference type="NCBI Taxonomy" id="2590452"/>
    <lineage>
        <taxon>Bacteria</taxon>
        <taxon>Pseudomonadati</taxon>
        <taxon>Pseudomonadota</taxon>
        <taxon>Alphaproteobacteria</taxon>
        <taxon>Hyphomicrobiales</taxon>
        <taxon>Rhizobiaceae</taxon>
        <taxon>Rhizobium/Agrobacterium group</taxon>
        <taxon>Pararhizobium</taxon>
    </lineage>
</organism>
<feature type="domain" description="Peptidoglycan binding-like" evidence="2">
    <location>
        <begin position="129"/>
        <end position="183"/>
    </location>
</feature>
<reference evidence="3 4" key="1">
    <citation type="submission" date="2019-06" db="EMBL/GenBank/DDBJ databases">
        <authorList>
            <person name="Li M."/>
        </authorList>
    </citation>
    <scope>NUCLEOTIDE SEQUENCE [LARGE SCALE GENOMIC DNA]</scope>
    <source>
        <strain evidence="3 4">BGMRC6574</strain>
    </source>
</reference>
<comment type="caution">
    <text evidence="3">The sequence shown here is derived from an EMBL/GenBank/DDBJ whole genome shotgun (WGS) entry which is preliminary data.</text>
</comment>
<gene>
    <name evidence="3" type="ORF">FJU11_00435</name>
</gene>
<accession>A0A506UHE6</accession>
<dbReference type="AlphaFoldDB" id="A0A506UHE6"/>